<gene>
    <name evidence="4" type="primary">LOC110976566</name>
</gene>
<feature type="coiled-coil region" evidence="1">
    <location>
        <begin position="141"/>
        <end position="168"/>
    </location>
</feature>
<organism evidence="3 4">
    <name type="scientific">Acanthaster planci</name>
    <name type="common">Crown-of-thorns starfish</name>
    <dbReference type="NCBI Taxonomy" id="133434"/>
    <lineage>
        <taxon>Eukaryota</taxon>
        <taxon>Metazoa</taxon>
        <taxon>Echinodermata</taxon>
        <taxon>Eleutherozoa</taxon>
        <taxon>Asterozoa</taxon>
        <taxon>Asteroidea</taxon>
        <taxon>Valvatacea</taxon>
        <taxon>Valvatida</taxon>
        <taxon>Acanthasteridae</taxon>
        <taxon>Acanthaster</taxon>
    </lineage>
</organism>
<protein>
    <submittedName>
        <fullName evidence="4">Coiled-coil domain-containing protein 157-like isoform X1</fullName>
    </submittedName>
</protein>
<feature type="compositionally biased region" description="Basic and acidic residues" evidence="2">
    <location>
        <begin position="473"/>
        <end position="493"/>
    </location>
</feature>
<dbReference type="GeneID" id="110976566"/>
<feature type="region of interest" description="Disordered" evidence="2">
    <location>
        <begin position="459"/>
        <end position="493"/>
    </location>
</feature>
<sequence>MKCDVNGPVLSKMAHMLGSEYCIESLQSDVRDLQSAVLDVSSRAGPIRYPSWKFPDKISSDLDIPALLEEHSFSDDTEDNQVAHIILFELVIDRMMLLLQGFTRFVEMLLSGSQGRPPTSGLVVGSQMSIGLVIKKFWNKMVQLNNLCQQLQAENKAKSKTVNKLEVINQELQLQSLETSKELNLNSPGDSLKPTNPKTSNSPLAKSLSPGFGGLLPPNSSKDHSSVPLNSGDSHSAIAKDIRTVSSQTLETAFVPCEACACVQLSLKQVADLITEVCSSQGLQSSIAKHRTQGIDVTMTAADVTRWTTQQGKDLNQIKQCLQDLLDQIDPLKSDLSASEAECSELKKGISEKSLELKKEKEAREAQRKQHQTKLKEVERQHAESIVIVHQRLEEIKKGKKQDEEELSALKRELQKQCEARQVLEEINQRLTQEAEGNTSNRATVLRLESQVQELSRQLQTTSEELQSTSKQLGKEQARNRSIDKHGQSMQNKHDALVRRVDELDEECTDLRDSLAEAEEGQEQLMEQLKETKREVEELKEELQKEKALAASIQEEKRFLESSISDLQTMIVTLERQLEDAQSRERMLVQYPDMNPGIVPQGPVPTGEGDNPSDMQQQVQSNNIRIQILEEQNNLLRKSITKMLAEQDSPQQRVQVSGPAIPLWQSSSTTLAKDHHDNSRNKTPVSQQFQQHSEQLYTYKSPAFSPDSRATTKTLSPESQAATKPGSTSYHSRKQSPRREVFPSHGLQKTTLAAKPPQTEGRDASRTKQGGKQTSSSSNVNVAKLAAAGGNTSLSAYVKLKQSGAITAGEKSTSRATDGKASSNSRPPLKSRQGWIHSEYNKGSHRSQEHYSPLNTFVCPSCDKMYTSEQDLEIHQSYCYR</sequence>
<reference evidence="4" key="1">
    <citation type="submission" date="2025-08" db="UniProtKB">
        <authorList>
            <consortium name="RefSeq"/>
        </authorList>
    </citation>
    <scope>IDENTIFICATION</scope>
</reference>
<dbReference type="KEGG" id="aplc:110976566"/>
<proteinExistence type="predicted"/>
<dbReference type="Proteomes" id="UP000694845">
    <property type="component" value="Unplaced"/>
</dbReference>
<name>A0A8B7XXM3_ACAPL</name>
<feature type="compositionally biased region" description="Polar residues" evidence="2">
    <location>
        <begin position="183"/>
        <end position="204"/>
    </location>
</feature>
<dbReference type="InterPro" id="IPR029681">
    <property type="entry name" value="CCDC157"/>
</dbReference>
<dbReference type="PANTHER" id="PTHR43696:SF9">
    <property type="entry name" value="COILED-COIL DOMAIN-CONTAINING PROTEIN 157"/>
    <property type="match status" value="1"/>
</dbReference>
<feature type="region of interest" description="Disordered" evidence="2">
    <location>
        <begin position="183"/>
        <end position="233"/>
    </location>
</feature>
<evidence type="ECO:0000313" key="3">
    <source>
        <dbReference type="Proteomes" id="UP000694845"/>
    </source>
</evidence>
<dbReference type="CTD" id="550631"/>
<dbReference type="Gene3D" id="1.20.5.340">
    <property type="match status" value="1"/>
</dbReference>
<dbReference type="AlphaFoldDB" id="A0A8B7XXM3"/>
<evidence type="ECO:0000256" key="1">
    <source>
        <dbReference type="SAM" id="Coils"/>
    </source>
</evidence>
<feature type="region of interest" description="Disordered" evidence="2">
    <location>
        <begin position="593"/>
        <end position="619"/>
    </location>
</feature>
<feature type="compositionally biased region" description="Polar residues" evidence="2">
    <location>
        <begin position="459"/>
        <end position="472"/>
    </location>
</feature>
<feature type="region of interest" description="Disordered" evidence="2">
    <location>
        <begin position="670"/>
        <end position="778"/>
    </location>
</feature>
<keyword evidence="3" id="KW-1185">Reference proteome</keyword>
<dbReference type="RefSeq" id="XP_022085633.1">
    <property type="nucleotide sequence ID" value="XM_022229941.1"/>
</dbReference>
<feature type="compositionally biased region" description="Polar residues" evidence="2">
    <location>
        <begin position="681"/>
        <end position="698"/>
    </location>
</feature>
<feature type="region of interest" description="Disordered" evidence="2">
    <location>
        <begin position="804"/>
        <end position="834"/>
    </location>
</feature>
<feature type="compositionally biased region" description="Polar residues" evidence="2">
    <location>
        <begin position="767"/>
        <end position="778"/>
    </location>
</feature>
<keyword evidence="1" id="KW-0175">Coiled coil</keyword>
<accession>A0A8B7XXM3</accession>
<feature type="compositionally biased region" description="Polar residues" evidence="2">
    <location>
        <begin position="810"/>
        <end position="826"/>
    </location>
</feature>
<feature type="compositionally biased region" description="Polar residues" evidence="2">
    <location>
        <begin position="708"/>
        <end position="730"/>
    </location>
</feature>
<evidence type="ECO:0000256" key="2">
    <source>
        <dbReference type="SAM" id="MobiDB-lite"/>
    </source>
</evidence>
<evidence type="ECO:0000313" key="4">
    <source>
        <dbReference type="RefSeq" id="XP_022085633.1"/>
    </source>
</evidence>
<dbReference type="PANTHER" id="PTHR43696">
    <property type="entry name" value="COILED-COIL DOMAIN-CONTAINING PROTEIN 157"/>
    <property type="match status" value="1"/>
</dbReference>
<dbReference type="OrthoDB" id="10051906at2759"/>
<dbReference type="SUPFAM" id="SSF90257">
    <property type="entry name" value="Myosin rod fragments"/>
    <property type="match status" value="1"/>
</dbReference>